<dbReference type="Proteomes" id="UP000727407">
    <property type="component" value="Unassembled WGS sequence"/>
</dbReference>
<dbReference type="OrthoDB" id="8951038at2759"/>
<protein>
    <submittedName>
        <fullName evidence="2">NACHT, LRR and PYD domains-containing protein 12-like</fullName>
    </submittedName>
</protein>
<feature type="non-terminal residue" evidence="2">
    <location>
        <position position="161"/>
    </location>
</feature>
<evidence type="ECO:0000313" key="3">
    <source>
        <dbReference type="Proteomes" id="UP000727407"/>
    </source>
</evidence>
<dbReference type="AlphaFoldDB" id="A0A8J4U2W9"/>
<feature type="region of interest" description="Disordered" evidence="1">
    <location>
        <begin position="1"/>
        <end position="72"/>
    </location>
</feature>
<proteinExistence type="predicted"/>
<accession>A0A8J4U2W9</accession>
<sequence length="161" mass="18270">LIQDKRSDSLEPSCVSMKSDSSMNHPPLLRKKDRSSAPSLMQGTRLDPPDPSCVSMKSDTSMNHPPLLREGDLRYKKKTVESEIVTKNQLESVFKELENKVITLLKYELRRFMKLVSADYPACSEEVDEEDQSSVREGVLKITLQVLKDMNQTVLANTLQN</sequence>
<evidence type="ECO:0000256" key="1">
    <source>
        <dbReference type="SAM" id="MobiDB-lite"/>
    </source>
</evidence>
<organism evidence="2 3">
    <name type="scientific">Clarias magur</name>
    <name type="common">Asian catfish</name>
    <name type="synonym">Macropteronotus magur</name>
    <dbReference type="NCBI Taxonomy" id="1594786"/>
    <lineage>
        <taxon>Eukaryota</taxon>
        <taxon>Metazoa</taxon>
        <taxon>Chordata</taxon>
        <taxon>Craniata</taxon>
        <taxon>Vertebrata</taxon>
        <taxon>Euteleostomi</taxon>
        <taxon>Actinopterygii</taxon>
        <taxon>Neopterygii</taxon>
        <taxon>Teleostei</taxon>
        <taxon>Ostariophysi</taxon>
        <taxon>Siluriformes</taxon>
        <taxon>Clariidae</taxon>
        <taxon>Clarias</taxon>
    </lineage>
</organism>
<evidence type="ECO:0000313" key="2">
    <source>
        <dbReference type="EMBL" id="KAF5889850.1"/>
    </source>
</evidence>
<keyword evidence="3" id="KW-1185">Reference proteome</keyword>
<name>A0A8J4U2W9_CLAMG</name>
<dbReference type="EMBL" id="QNUK01000761">
    <property type="protein sequence ID" value="KAF5889850.1"/>
    <property type="molecule type" value="Genomic_DNA"/>
</dbReference>
<reference evidence="2" key="1">
    <citation type="submission" date="2020-07" db="EMBL/GenBank/DDBJ databases">
        <title>Clarias magur genome sequencing, assembly and annotation.</title>
        <authorList>
            <person name="Kushwaha B."/>
            <person name="Kumar R."/>
            <person name="Das P."/>
            <person name="Joshi C.G."/>
            <person name="Kumar D."/>
            <person name="Nagpure N.S."/>
            <person name="Pandey M."/>
            <person name="Agarwal S."/>
            <person name="Srivastava S."/>
            <person name="Singh M."/>
            <person name="Sahoo L."/>
            <person name="Jayasankar P."/>
            <person name="Meher P.K."/>
            <person name="Koringa P.G."/>
            <person name="Iquebal M.A."/>
            <person name="Das S.P."/>
            <person name="Bit A."/>
            <person name="Patnaik S."/>
            <person name="Patel N."/>
            <person name="Shah T.M."/>
            <person name="Hinsu A."/>
            <person name="Jena J.K."/>
        </authorList>
    </citation>
    <scope>NUCLEOTIDE SEQUENCE</scope>
    <source>
        <strain evidence="2">CIFAMagur01</strain>
        <tissue evidence="2">Testis</tissue>
    </source>
</reference>
<gene>
    <name evidence="2" type="ORF">DAT39_020453</name>
</gene>
<comment type="caution">
    <text evidence="2">The sequence shown here is derived from an EMBL/GenBank/DDBJ whole genome shotgun (WGS) entry which is preliminary data.</text>
</comment>
<feature type="non-terminal residue" evidence="2">
    <location>
        <position position="1"/>
    </location>
</feature>